<proteinExistence type="inferred from homology"/>
<protein>
    <submittedName>
        <fullName evidence="6">Prephenate dehydrogenase</fullName>
    </submittedName>
</protein>
<dbReference type="RefSeq" id="WP_188717934.1">
    <property type="nucleotide sequence ID" value="NZ_BAABBD010000005.1"/>
</dbReference>
<comment type="pathway">
    <text evidence="4">Amino-acid biosynthesis.</text>
</comment>
<name>A0ABQ2KLR4_9MICO</name>
<dbReference type="EMBL" id="BMLM01000001">
    <property type="protein sequence ID" value="GGN85892.1"/>
    <property type="molecule type" value="Genomic_DNA"/>
</dbReference>
<evidence type="ECO:0000313" key="6">
    <source>
        <dbReference type="EMBL" id="GGN85892.1"/>
    </source>
</evidence>
<dbReference type="SUPFAM" id="SSF55021">
    <property type="entry name" value="ACT-like"/>
    <property type="match status" value="1"/>
</dbReference>
<comment type="caution">
    <text evidence="6">The sequence shown here is derived from an EMBL/GenBank/DDBJ whole genome shotgun (WGS) entry which is preliminary data.</text>
</comment>
<dbReference type="InterPro" id="IPR045865">
    <property type="entry name" value="ACT-like_dom_sf"/>
</dbReference>
<dbReference type="Pfam" id="PF02153">
    <property type="entry name" value="PDH_N"/>
    <property type="match status" value="1"/>
</dbReference>
<evidence type="ECO:0000313" key="7">
    <source>
        <dbReference type="Proteomes" id="UP000626982"/>
    </source>
</evidence>
<organism evidence="6 7">
    <name type="scientific">Agrococcus terreus</name>
    <dbReference type="NCBI Taxonomy" id="574649"/>
    <lineage>
        <taxon>Bacteria</taxon>
        <taxon>Bacillati</taxon>
        <taxon>Actinomycetota</taxon>
        <taxon>Actinomycetes</taxon>
        <taxon>Micrococcales</taxon>
        <taxon>Microbacteriaceae</taxon>
        <taxon>Agrococcus</taxon>
    </lineage>
</organism>
<dbReference type="SUPFAM" id="SSF51735">
    <property type="entry name" value="NAD(P)-binding Rossmann-fold domains"/>
    <property type="match status" value="1"/>
</dbReference>
<keyword evidence="3" id="KW-0057">Aromatic amino acid biosynthesis</keyword>
<dbReference type="InterPro" id="IPR008927">
    <property type="entry name" value="6-PGluconate_DH-like_C_sf"/>
</dbReference>
<dbReference type="InterPro" id="IPR003099">
    <property type="entry name" value="Prephen_DH"/>
</dbReference>
<gene>
    <name evidence="6" type="ORF">GCM10010968_19200</name>
</gene>
<dbReference type="Gene3D" id="3.40.50.720">
    <property type="entry name" value="NAD(P)-binding Rossmann-like Domain"/>
    <property type="match status" value="1"/>
</dbReference>
<dbReference type="Proteomes" id="UP000626982">
    <property type="component" value="Unassembled WGS sequence"/>
</dbReference>
<evidence type="ECO:0000256" key="3">
    <source>
        <dbReference type="ARBA" id="ARBA00023141"/>
    </source>
</evidence>
<dbReference type="PROSITE" id="PS51176">
    <property type="entry name" value="PDH_ADH"/>
    <property type="match status" value="1"/>
</dbReference>
<evidence type="ECO:0000256" key="1">
    <source>
        <dbReference type="ARBA" id="ARBA00007964"/>
    </source>
</evidence>
<evidence type="ECO:0000256" key="4">
    <source>
        <dbReference type="ARBA" id="ARBA00029440"/>
    </source>
</evidence>
<dbReference type="NCBIfam" id="NF005112">
    <property type="entry name" value="PRK06545.2-4"/>
    <property type="match status" value="1"/>
</dbReference>
<dbReference type="InterPro" id="IPR050812">
    <property type="entry name" value="Preph/Arog_dehydrog"/>
</dbReference>
<evidence type="ECO:0000259" key="5">
    <source>
        <dbReference type="PROSITE" id="PS51176"/>
    </source>
</evidence>
<dbReference type="InterPro" id="IPR046825">
    <property type="entry name" value="PDH_C"/>
</dbReference>
<dbReference type="Gene3D" id="1.10.3660.10">
    <property type="entry name" value="6-phosphogluconate dehydrogenase C-terminal like domain"/>
    <property type="match status" value="1"/>
</dbReference>
<feature type="domain" description="Prephenate/arogenate dehydrogenase" evidence="5">
    <location>
        <begin position="7"/>
        <end position="288"/>
    </location>
</feature>
<dbReference type="NCBIfam" id="NF005111">
    <property type="entry name" value="PRK06545.2-3"/>
    <property type="match status" value="1"/>
</dbReference>
<evidence type="ECO:0000256" key="2">
    <source>
        <dbReference type="ARBA" id="ARBA00023002"/>
    </source>
</evidence>
<comment type="similarity">
    <text evidence="1">Belongs to the prephenate/arogenate dehydrogenase family.</text>
</comment>
<keyword evidence="2" id="KW-0560">Oxidoreductase</keyword>
<dbReference type="InterPro" id="IPR036291">
    <property type="entry name" value="NAD(P)-bd_dom_sf"/>
</dbReference>
<dbReference type="SUPFAM" id="SSF48179">
    <property type="entry name" value="6-phosphogluconate dehydrogenase C-terminal domain-like"/>
    <property type="match status" value="1"/>
</dbReference>
<dbReference type="PANTHER" id="PTHR21363:SF0">
    <property type="entry name" value="PREPHENATE DEHYDROGENASE [NADP(+)]"/>
    <property type="match status" value="1"/>
</dbReference>
<reference evidence="7" key="1">
    <citation type="journal article" date="2019" name="Int. J. Syst. Evol. Microbiol.">
        <title>The Global Catalogue of Microorganisms (GCM) 10K type strain sequencing project: providing services to taxonomists for standard genome sequencing and annotation.</title>
        <authorList>
            <consortium name="The Broad Institute Genomics Platform"/>
            <consortium name="The Broad Institute Genome Sequencing Center for Infectious Disease"/>
            <person name="Wu L."/>
            <person name="Ma J."/>
        </authorList>
    </citation>
    <scope>NUCLEOTIDE SEQUENCE [LARGE SCALE GENOMIC DNA]</scope>
    <source>
        <strain evidence="7">CGMCC 1.6960</strain>
    </source>
</reference>
<dbReference type="PANTHER" id="PTHR21363">
    <property type="entry name" value="PREPHENATE DEHYDROGENASE"/>
    <property type="match status" value="1"/>
</dbReference>
<keyword evidence="7" id="KW-1185">Reference proteome</keyword>
<sequence length="359" mass="37082">MTHRLRGPVRIVGTGLLGTSIGLGLAARGVEVQLADASPTAMRLAADYGAGRPAEPGDAPELIVVAVPPDVTAQVVAAELAAFPEAVVTDVASVKAVPLQELRAMGADVSRYLGSHPMAGRERSGALAGSGDLFVGRPWVIAGHDGISYARGSLVDDLILDLGAVPIESSPEDHDRAVAIVSHVPQLVSSLMAARLADAPDEALRLAGGGVRDVTRVAASDPALWIQILGANAPAVVEQLRALQGDLAAVVDALDDVDASGSRRAIADALAAGNEGVGRLPGKHGTHARYVPVQIRVDDRPGQLARLLADIGDAEVNLEDVRLDHAEGAQFGVAEITVLPEAVRPLHDALEERGWQVVA</sequence>
<dbReference type="Pfam" id="PF20463">
    <property type="entry name" value="PDH_C"/>
    <property type="match status" value="1"/>
</dbReference>
<accession>A0ABQ2KLR4</accession>
<keyword evidence="3" id="KW-0028">Amino-acid biosynthesis</keyword>
<dbReference type="InterPro" id="IPR046826">
    <property type="entry name" value="PDH_N"/>
</dbReference>